<dbReference type="EMBL" id="QEFC01002431">
    <property type="protein sequence ID" value="KAE9452287.1"/>
    <property type="molecule type" value="Genomic_DNA"/>
</dbReference>
<evidence type="ECO:0000313" key="2">
    <source>
        <dbReference type="Proteomes" id="UP000428333"/>
    </source>
</evidence>
<sequence length="69" mass="8111">HDGCWFVKTINTDDGAESADENLREVHHDWPVTDDGLSYGNVHCGEHYKLRIIWFRNLVCTVYSYKQRV</sequence>
<gene>
    <name evidence="1" type="ORF">C3L33_15818</name>
</gene>
<comment type="caution">
    <text evidence="1">The sequence shown here is derived from an EMBL/GenBank/DDBJ whole genome shotgun (WGS) entry which is preliminary data.</text>
</comment>
<dbReference type="Proteomes" id="UP000428333">
    <property type="component" value="Linkage Group LG09"/>
</dbReference>
<accession>A0A6A4LC39</accession>
<dbReference type="AlphaFoldDB" id="A0A6A4LC39"/>
<name>A0A6A4LC39_9ERIC</name>
<proteinExistence type="predicted"/>
<protein>
    <submittedName>
        <fullName evidence="1">Uncharacterized protein</fullName>
    </submittedName>
</protein>
<organism evidence="1 2">
    <name type="scientific">Rhododendron williamsianum</name>
    <dbReference type="NCBI Taxonomy" id="262921"/>
    <lineage>
        <taxon>Eukaryota</taxon>
        <taxon>Viridiplantae</taxon>
        <taxon>Streptophyta</taxon>
        <taxon>Embryophyta</taxon>
        <taxon>Tracheophyta</taxon>
        <taxon>Spermatophyta</taxon>
        <taxon>Magnoliopsida</taxon>
        <taxon>eudicotyledons</taxon>
        <taxon>Gunneridae</taxon>
        <taxon>Pentapetalae</taxon>
        <taxon>asterids</taxon>
        <taxon>Ericales</taxon>
        <taxon>Ericaceae</taxon>
        <taxon>Ericoideae</taxon>
        <taxon>Rhodoreae</taxon>
        <taxon>Rhododendron</taxon>
    </lineage>
</organism>
<keyword evidence="2" id="KW-1185">Reference proteome</keyword>
<feature type="non-terminal residue" evidence="1">
    <location>
        <position position="1"/>
    </location>
</feature>
<evidence type="ECO:0000313" key="1">
    <source>
        <dbReference type="EMBL" id="KAE9452287.1"/>
    </source>
</evidence>
<reference evidence="1 2" key="1">
    <citation type="journal article" date="2019" name="Genome Biol. Evol.">
        <title>The Rhododendron genome and chromosomal organization provide insight into shared whole-genome duplications across the heath family (Ericaceae).</title>
        <authorList>
            <person name="Soza V.L."/>
            <person name="Lindsley D."/>
            <person name="Waalkes A."/>
            <person name="Ramage E."/>
            <person name="Patwardhan R.P."/>
            <person name="Burton J.N."/>
            <person name="Adey A."/>
            <person name="Kumar A."/>
            <person name="Qiu R."/>
            <person name="Shendure J."/>
            <person name="Hall B."/>
        </authorList>
    </citation>
    <scope>NUCLEOTIDE SEQUENCE [LARGE SCALE GENOMIC DNA]</scope>
    <source>
        <strain evidence="1">RSF 1966-606</strain>
    </source>
</reference>